<comment type="catalytic activity">
    <reaction evidence="23">
        <text>hexadecanoyl-CoA + H2O = hexadecanoate + CoA + H(+)</text>
        <dbReference type="Rhea" id="RHEA:16645"/>
        <dbReference type="ChEBI" id="CHEBI:7896"/>
        <dbReference type="ChEBI" id="CHEBI:15377"/>
        <dbReference type="ChEBI" id="CHEBI:15378"/>
        <dbReference type="ChEBI" id="CHEBI:57287"/>
        <dbReference type="ChEBI" id="CHEBI:57379"/>
        <dbReference type="EC" id="3.1.2.2"/>
    </reaction>
    <physiologicalReaction direction="left-to-right" evidence="23">
        <dbReference type="Rhea" id="RHEA:16646"/>
    </physiologicalReaction>
</comment>
<evidence type="ECO:0000256" key="27">
    <source>
        <dbReference type="ARBA" id="ARBA00048454"/>
    </source>
</evidence>
<dbReference type="PROSITE" id="PS50297">
    <property type="entry name" value="ANK_REP_REGION"/>
    <property type="match status" value="4"/>
</dbReference>
<keyword evidence="13 47" id="KW-0443">Lipid metabolism</keyword>
<comment type="catalytic activity">
    <reaction evidence="35">
        <text>1-(5Z,8Z,11Z,14Z-eicosatetraenoyl)-sn-glycero-3-phosphocholine + H2O = sn-glycerol 3-phosphocholine + (5Z,8Z,11Z,14Z)-eicosatetraenoate + H(+)</text>
        <dbReference type="Rhea" id="RHEA:40831"/>
        <dbReference type="ChEBI" id="CHEBI:15377"/>
        <dbReference type="ChEBI" id="CHEBI:15378"/>
        <dbReference type="ChEBI" id="CHEBI:16870"/>
        <dbReference type="ChEBI" id="CHEBI:32395"/>
        <dbReference type="ChEBI" id="CHEBI:74344"/>
    </reaction>
    <physiologicalReaction direction="left-to-right" evidence="35">
        <dbReference type="Rhea" id="RHEA:40832"/>
    </physiologicalReaction>
</comment>
<feature type="repeat" description="ANK" evidence="46">
    <location>
        <begin position="729"/>
        <end position="761"/>
    </location>
</feature>
<dbReference type="PROSITE" id="PS51635">
    <property type="entry name" value="PNPLA"/>
    <property type="match status" value="1"/>
</dbReference>
<evidence type="ECO:0000256" key="8">
    <source>
        <dbReference type="ARBA" id="ARBA00022692"/>
    </source>
</evidence>
<reference evidence="50" key="2">
    <citation type="submission" date="2025-08" db="UniProtKB">
        <authorList>
            <consortium name="Ensembl"/>
        </authorList>
    </citation>
    <scope>IDENTIFICATION</scope>
</reference>
<dbReference type="FunFam" id="3.40.1090.10:FF:000006">
    <property type="entry name" value="85/88 kDa calcium-independent phospholipase A2"/>
    <property type="match status" value="1"/>
</dbReference>
<evidence type="ECO:0000256" key="41">
    <source>
        <dbReference type="ARBA" id="ARBA00075657"/>
    </source>
</evidence>
<feature type="repeat" description="ANK" evidence="46">
    <location>
        <begin position="762"/>
        <end position="794"/>
    </location>
</feature>
<dbReference type="EC" id="3.1.1.4" evidence="5"/>
<comment type="catalytic activity">
    <reaction evidence="31">
        <text>1-O-hexadecyl-2-(5Z,8Z,11Z,14Z)-eicosatetraenoyl-sn-glycero-3-phosphocholine + H2O = 1-O-hexadecyl-sn-glycero-3-phosphocholine + (5Z,8Z,11Z,14Z)-eicosatetraenoate + H(+)</text>
        <dbReference type="Rhea" id="RHEA:41067"/>
        <dbReference type="ChEBI" id="CHEBI:15377"/>
        <dbReference type="ChEBI" id="CHEBI:15378"/>
        <dbReference type="ChEBI" id="CHEBI:32395"/>
        <dbReference type="ChEBI" id="CHEBI:55430"/>
        <dbReference type="ChEBI" id="CHEBI:64496"/>
    </reaction>
    <physiologicalReaction direction="left-to-right" evidence="31">
        <dbReference type="Rhea" id="RHEA:41068"/>
    </physiologicalReaction>
</comment>
<keyword evidence="9" id="KW-0677">Repeat</keyword>
<evidence type="ECO:0000256" key="40">
    <source>
        <dbReference type="ARBA" id="ARBA00067994"/>
    </source>
</evidence>
<dbReference type="PROSITE" id="PS50088">
    <property type="entry name" value="ANK_REPEAT"/>
    <property type="match status" value="4"/>
</dbReference>
<comment type="catalytic activity">
    <reaction evidence="37">
        <text>1-octadecanoyl-2-(15-hydroxy-(5Z,8Z,11Z,13E)-eicosatetraenoyl)-sn-glycero-3-phosphoethanolamine + H2O = 1-octadecanoyl-sn-glycero-3-phosphoethanolamine + 15-hydroxy-(5Z,8Z,11Z,13E)-eicosatetraenoate + H(+)</text>
        <dbReference type="Rhea" id="RHEA:63256"/>
        <dbReference type="ChEBI" id="CHEBI:15377"/>
        <dbReference type="ChEBI" id="CHEBI:15378"/>
        <dbReference type="ChEBI" id="CHEBI:75036"/>
        <dbReference type="ChEBI" id="CHEBI:78832"/>
        <dbReference type="ChEBI" id="CHEBI:146277"/>
    </reaction>
    <physiologicalReaction direction="left-to-right" evidence="37">
        <dbReference type="Rhea" id="RHEA:63257"/>
    </physiologicalReaction>
</comment>
<dbReference type="Ensembl" id="ENSEAST00005057729.1">
    <property type="protein sequence ID" value="ENSEASP00005046052.1"/>
    <property type="gene ID" value="ENSEASG00005018779.2"/>
</dbReference>
<evidence type="ECO:0000256" key="29">
    <source>
        <dbReference type="ARBA" id="ARBA00048656"/>
    </source>
</evidence>
<dbReference type="InterPro" id="IPR047148">
    <property type="entry name" value="PLPL9"/>
</dbReference>
<keyword evidence="7" id="KW-0963">Cytoplasm</keyword>
<evidence type="ECO:0000256" key="45">
    <source>
        <dbReference type="ARBA" id="ARBA00081750"/>
    </source>
</evidence>
<evidence type="ECO:0000256" key="10">
    <source>
        <dbReference type="ARBA" id="ARBA00022801"/>
    </source>
</evidence>
<evidence type="ECO:0000256" key="4">
    <source>
        <dbReference type="ARBA" id="ARBA00013274"/>
    </source>
</evidence>
<comment type="catalytic activity">
    <reaction evidence="32">
        <text>1-octadecanoyl-2-(5Z,8Z,11Z,14Z-eicosatetraenoyl)-sn-glycero-3-phosphocholine + H2O = 1-octadecanoyl-sn-glycero-3-phosphocholine + (5Z,8Z,11Z,14Z)-eicosatetraenoate + H(+)</text>
        <dbReference type="Rhea" id="RHEA:40519"/>
        <dbReference type="ChEBI" id="CHEBI:15377"/>
        <dbReference type="ChEBI" id="CHEBI:15378"/>
        <dbReference type="ChEBI" id="CHEBI:32395"/>
        <dbReference type="ChEBI" id="CHEBI:73858"/>
        <dbReference type="ChEBI" id="CHEBI:74965"/>
    </reaction>
    <physiologicalReaction direction="left-to-right" evidence="32">
        <dbReference type="Rhea" id="RHEA:40520"/>
    </physiologicalReaction>
</comment>
<comment type="catalytic activity">
    <reaction evidence="18">
        <text>1-hexadecanoyl-2-(9Z,12Z-octadecadienoyl)-sn-glycero-3-phosphocholine + H2O = (9Z,12Z)-octadecadienoate + 1-hexadecanoyl-sn-glycero-3-phosphocholine + H(+)</text>
        <dbReference type="Rhea" id="RHEA:40811"/>
        <dbReference type="ChEBI" id="CHEBI:15377"/>
        <dbReference type="ChEBI" id="CHEBI:15378"/>
        <dbReference type="ChEBI" id="CHEBI:30245"/>
        <dbReference type="ChEBI" id="CHEBI:72998"/>
        <dbReference type="ChEBI" id="CHEBI:73002"/>
    </reaction>
    <physiologicalReaction direction="left-to-right" evidence="18">
        <dbReference type="Rhea" id="RHEA:40812"/>
    </physiologicalReaction>
</comment>
<dbReference type="CDD" id="cd07212">
    <property type="entry name" value="Pat_PNPLA9"/>
    <property type="match status" value="1"/>
</dbReference>
<evidence type="ECO:0000256" key="23">
    <source>
        <dbReference type="ARBA" id="ARBA00047734"/>
    </source>
</evidence>
<dbReference type="SUPFAM" id="SSF48403">
    <property type="entry name" value="Ankyrin repeat"/>
    <property type="match status" value="1"/>
</dbReference>
<comment type="catalytic activity">
    <reaction evidence="29">
        <text>1-hexadecanoyl-sn-glycero-3-phosphocholine + H2O = sn-glycerol 3-phosphocholine + hexadecanoate + H(+)</text>
        <dbReference type="Rhea" id="RHEA:40435"/>
        <dbReference type="ChEBI" id="CHEBI:7896"/>
        <dbReference type="ChEBI" id="CHEBI:15377"/>
        <dbReference type="ChEBI" id="CHEBI:15378"/>
        <dbReference type="ChEBI" id="CHEBI:16870"/>
        <dbReference type="ChEBI" id="CHEBI:72998"/>
    </reaction>
    <physiologicalReaction direction="left-to-right" evidence="29">
        <dbReference type="Rhea" id="RHEA:40436"/>
    </physiologicalReaction>
</comment>
<dbReference type="Proteomes" id="UP000694387">
    <property type="component" value="Chromosome 2"/>
</dbReference>
<feature type="repeat" description="ANK" evidence="46">
    <location>
        <begin position="564"/>
        <end position="597"/>
    </location>
</feature>
<evidence type="ECO:0000256" key="17">
    <source>
        <dbReference type="ARBA" id="ARBA00023273"/>
    </source>
</evidence>
<keyword evidence="15" id="KW-0472">Membrane</keyword>
<comment type="catalytic activity">
    <reaction evidence="19">
        <text>a 1,2-diacyl-sn-glycero-3-phosphocholine + H2O = a 1-acyl-sn-glycero-3-phosphocholine + a fatty acid + H(+)</text>
        <dbReference type="Rhea" id="RHEA:15801"/>
        <dbReference type="ChEBI" id="CHEBI:15377"/>
        <dbReference type="ChEBI" id="CHEBI:15378"/>
        <dbReference type="ChEBI" id="CHEBI:28868"/>
        <dbReference type="ChEBI" id="CHEBI:57643"/>
        <dbReference type="ChEBI" id="CHEBI:58168"/>
        <dbReference type="EC" id="3.1.1.4"/>
    </reaction>
    <physiologicalReaction direction="left-to-right" evidence="19">
        <dbReference type="Rhea" id="RHEA:15802"/>
    </physiologicalReaction>
</comment>
<evidence type="ECO:0000256" key="48">
    <source>
        <dbReference type="SAM" id="MobiDB-lite"/>
    </source>
</evidence>
<evidence type="ECO:0000256" key="6">
    <source>
        <dbReference type="ARBA" id="ARBA00022475"/>
    </source>
</evidence>
<comment type="catalytic activity">
    <reaction evidence="20">
        <text>1-O-hexadecyl-2-acetyl-sn-glycero-3-phosphocholine + H2O = 1-O-hexadecyl-sn-glycero-3-phosphocholine + acetate + H(+)</text>
        <dbReference type="Rhea" id="RHEA:40479"/>
        <dbReference type="ChEBI" id="CHEBI:15377"/>
        <dbReference type="ChEBI" id="CHEBI:15378"/>
        <dbReference type="ChEBI" id="CHEBI:30089"/>
        <dbReference type="ChEBI" id="CHEBI:44811"/>
        <dbReference type="ChEBI" id="CHEBI:64496"/>
    </reaction>
    <physiologicalReaction direction="left-to-right" evidence="20">
        <dbReference type="Rhea" id="RHEA:40480"/>
    </physiologicalReaction>
</comment>
<dbReference type="EC" id="3.1.2.2" evidence="22"/>
<keyword evidence="17" id="KW-0966">Cell projection</keyword>
<evidence type="ECO:0000256" key="39">
    <source>
        <dbReference type="ARBA" id="ARBA00052937"/>
    </source>
</evidence>
<evidence type="ECO:0000256" key="34">
    <source>
        <dbReference type="ARBA" id="ARBA00050921"/>
    </source>
</evidence>
<keyword evidence="10 47" id="KW-0378">Hydrolase</keyword>
<organism evidence="50 51">
    <name type="scientific">Equus asinus</name>
    <name type="common">Donkey</name>
    <name type="synonym">Equus africanus asinus</name>
    <dbReference type="NCBI Taxonomy" id="9793"/>
    <lineage>
        <taxon>Eukaryota</taxon>
        <taxon>Metazoa</taxon>
        <taxon>Chordata</taxon>
        <taxon>Craniata</taxon>
        <taxon>Vertebrata</taxon>
        <taxon>Euteleostomi</taxon>
        <taxon>Mammalia</taxon>
        <taxon>Eutheria</taxon>
        <taxon>Laurasiatheria</taxon>
        <taxon>Perissodactyla</taxon>
        <taxon>Equidae</taxon>
        <taxon>Equus</taxon>
    </lineage>
</organism>
<evidence type="ECO:0000256" key="38">
    <source>
        <dbReference type="ARBA" id="ARBA00052739"/>
    </source>
</evidence>
<dbReference type="GeneTree" id="ENSGT00940000158756"/>
<evidence type="ECO:0000256" key="43">
    <source>
        <dbReference type="ARBA" id="ARBA00079203"/>
    </source>
</evidence>
<dbReference type="AlphaFoldDB" id="A0A9L0J7R2"/>
<feature type="repeat" description="ANK" evidence="46">
    <location>
        <begin position="632"/>
        <end position="664"/>
    </location>
</feature>
<dbReference type="GO" id="GO:0052816">
    <property type="term" value="F:long-chain fatty acyl-CoA hydrolase activity"/>
    <property type="evidence" value="ECO:0007669"/>
    <property type="project" value="TreeGrafter"/>
</dbReference>
<dbReference type="SMART" id="SM00248">
    <property type="entry name" value="ANK"/>
    <property type="match status" value="6"/>
</dbReference>
<keyword evidence="14" id="KW-0496">Mitochondrion</keyword>
<dbReference type="FunFam" id="1.25.40.20:FF:000338">
    <property type="entry name" value="85/88 kDa calcium-independent phospholipase A2"/>
    <property type="match status" value="1"/>
</dbReference>
<evidence type="ECO:0000256" key="31">
    <source>
        <dbReference type="ARBA" id="ARBA00048903"/>
    </source>
</evidence>
<dbReference type="PRINTS" id="PR01415">
    <property type="entry name" value="ANKYRIN"/>
</dbReference>
<feature type="active site" description="Proton acceptor" evidence="47">
    <location>
        <position position="1011"/>
    </location>
</feature>
<reference evidence="50 51" key="1">
    <citation type="journal article" date="2020" name="Nat. Commun.">
        <title>Donkey genomes provide new insights into domestication and selection for coat color.</title>
        <authorList>
            <person name="Wang"/>
            <person name="C."/>
            <person name="Li"/>
            <person name="H."/>
            <person name="Guo"/>
            <person name="Y."/>
            <person name="Huang"/>
            <person name="J."/>
            <person name="Sun"/>
            <person name="Y."/>
            <person name="Min"/>
            <person name="J."/>
            <person name="Wang"/>
            <person name="J."/>
            <person name="Fang"/>
            <person name="X."/>
            <person name="Zhao"/>
            <person name="Z."/>
            <person name="Wang"/>
            <person name="S."/>
            <person name="Zhang"/>
            <person name="Y."/>
            <person name="Liu"/>
            <person name="Q."/>
            <person name="Jiang"/>
            <person name="Q."/>
            <person name="Wang"/>
            <person name="X."/>
            <person name="Guo"/>
            <person name="Y."/>
            <person name="Yang"/>
            <person name="C."/>
            <person name="Wang"/>
            <person name="Y."/>
            <person name="Tian"/>
            <person name="F."/>
            <person name="Zhuang"/>
            <person name="G."/>
            <person name="Fan"/>
            <person name="Y."/>
            <person name="Gao"/>
            <person name="Q."/>
            <person name="Li"/>
            <person name="Y."/>
            <person name="Ju"/>
            <person name="Z."/>
            <person name="Li"/>
            <person name="J."/>
            <person name="Li"/>
            <person name="R."/>
            <person name="Hou"/>
            <person name="M."/>
            <person name="Yang"/>
            <person name="G."/>
            <person name="Liu"/>
            <person name="G."/>
            <person name="Liu"/>
            <person name="W."/>
            <person name="Guo"/>
            <person name="J."/>
            <person name="Pan"/>
            <person name="S."/>
            <person name="Fan"/>
            <person name="G."/>
            <person name="Zhang"/>
            <person name="W."/>
            <person name="Zhang"/>
            <person name="R."/>
            <person name="Yu"/>
            <person name="J."/>
            <person name="Zhang"/>
            <person name="X."/>
            <person name="Yin"/>
            <person name="Q."/>
            <person name="Ji"/>
            <person name="C."/>
            <person name="Jin"/>
            <person name="Y."/>
            <person name="Yue"/>
            <person name="G."/>
            <person name="Liu"/>
            <person name="M."/>
            <person name="Xu"/>
            <person name="J."/>
            <person name="Liu"/>
            <person name="S."/>
            <person name="Jordana"/>
            <person name="J."/>
            <person name="Noce"/>
            <person name="A."/>
            <person name="Amills"/>
            <person name="M."/>
            <person name="Wu"/>
            <person name="D.D."/>
            <person name="Li"/>
            <person name="S."/>
            <person name="Zhou"/>
            <person name="X. and Zhong"/>
            <person name="J."/>
        </authorList>
    </citation>
    <scope>NUCLEOTIDE SEQUENCE [LARGE SCALE GENOMIC DNA]</scope>
</reference>
<dbReference type="Gene3D" id="1.25.40.20">
    <property type="entry name" value="Ankyrin repeat-containing domain"/>
    <property type="match status" value="2"/>
</dbReference>
<dbReference type="SUPFAM" id="SSF52151">
    <property type="entry name" value="FabD/lysophospholipase-like"/>
    <property type="match status" value="1"/>
</dbReference>
<accession>A0A9L0J7R2</accession>
<keyword evidence="12 46" id="KW-0040">ANK repeat</keyword>
<evidence type="ECO:0000256" key="21">
    <source>
        <dbReference type="ARBA" id="ARBA00037818"/>
    </source>
</evidence>
<dbReference type="GO" id="GO:0035965">
    <property type="term" value="P:cardiolipin acyl-chain remodeling"/>
    <property type="evidence" value="ECO:0007669"/>
    <property type="project" value="TreeGrafter"/>
</dbReference>
<dbReference type="GO" id="GO:0004622">
    <property type="term" value="F:phosphatidylcholine lysophospholipase activity"/>
    <property type="evidence" value="ECO:0007669"/>
    <property type="project" value="UniProtKB-EC"/>
</dbReference>
<protein>
    <recommendedName>
        <fullName evidence="40">85/88 kDa calcium-independent phospholipase A2</fullName>
        <ecNumber evidence="5">3.1.1.4</ecNumber>
        <ecNumber evidence="4">3.1.1.5</ecNumber>
        <ecNumber evidence="22">3.1.2.2</ecNumber>
    </recommendedName>
    <alternativeName>
        <fullName evidence="43">2-lysophosphatidylcholine acylhydrolase</fullName>
    </alternativeName>
    <alternativeName>
        <fullName evidence="45">Group VI phospholipase A2</fullName>
    </alternativeName>
    <alternativeName>
        <fullName evidence="44">Intracellular membrane-associated calcium-independent phospholipase A2 beta</fullName>
    </alternativeName>
    <alternativeName>
        <fullName evidence="41">Palmitoyl-CoA hydrolase</fullName>
    </alternativeName>
    <alternativeName>
        <fullName evidence="42">Patatin-like phospholipase domain-containing protein 9</fullName>
    </alternativeName>
</protein>
<evidence type="ECO:0000256" key="26">
    <source>
        <dbReference type="ARBA" id="ARBA00048373"/>
    </source>
</evidence>
<feature type="short sequence motif" description="DGA/G" evidence="47">
    <location>
        <begin position="1011"/>
        <end position="1013"/>
    </location>
</feature>
<comment type="subcellular location">
    <subcellularLocation>
        <location evidence="2">Cell membrane</location>
    </subcellularLocation>
    <subcellularLocation>
        <location evidence="21">Cell projection</location>
        <location evidence="21">Pseudopodium</location>
    </subcellularLocation>
    <subcellularLocation>
        <location evidence="3">Cytoplasm</location>
    </subcellularLocation>
    <subcellularLocation>
        <location evidence="1">Mitochondrion</location>
    </subcellularLocation>
</comment>
<keyword evidence="16" id="KW-1208">Phospholipid metabolism</keyword>
<evidence type="ECO:0000256" key="32">
    <source>
        <dbReference type="ARBA" id="ARBA00049468"/>
    </source>
</evidence>
<dbReference type="EC" id="3.1.1.5" evidence="4"/>
<dbReference type="GO" id="GO:0016042">
    <property type="term" value="P:lipid catabolic process"/>
    <property type="evidence" value="ECO:0007669"/>
    <property type="project" value="UniProtKB-UniRule"/>
</dbReference>
<evidence type="ECO:0000256" key="30">
    <source>
        <dbReference type="ARBA" id="ARBA00048699"/>
    </source>
</evidence>
<comment type="catalytic activity">
    <reaction evidence="34">
        <text>1',3'-bis[1,2-di-(9Z-octadecenoyl)-sn-glycero-3-phospho]-glycerol + H2O = 1'-[1,2-di-(9Z-octadecenoyl)-sn-glycero-3-phospho]-3'-[1-(9Z-octadecenoyl)-sn-glycero-3-phospho]-glycerol + (9Z)-octadecenoate + H(+)</text>
        <dbReference type="Rhea" id="RHEA:40463"/>
        <dbReference type="ChEBI" id="CHEBI:15377"/>
        <dbReference type="ChEBI" id="CHEBI:15378"/>
        <dbReference type="ChEBI" id="CHEBI:30823"/>
        <dbReference type="ChEBI" id="CHEBI:77253"/>
        <dbReference type="ChEBI" id="CHEBI:77259"/>
    </reaction>
    <physiologicalReaction direction="left-to-right" evidence="34">
        <dbReference type="Rhea" id="RHEA:40464"/>
    </physiologicalReaction>
</comment>
<evidence type="ECO:0000256" key="25">
    <source>
        <dbReference type="ARBA" id="ARBA00048227"/>
    </source>
</evidence>
<name>A0A9L0J7R2_EQUAS</name>
<dbReference type="InterPro" id="IPR002110">
    <property type="entry name" value="Ankyrin_rpt"/>
</dbReference>
<dbReference type="GO" id="GO:0047499">
    <property type="term" value="F:calcium-independent phospholipase A2 activity"/>
    <property type="evidence" value="ECO:0007669"/>
    <property type="project" value="InterPro"/>
</dbReference>
<comment type="catalytic activity">
    <reaction evidence="30">
        <text>1-hexadecanoyl-2-(9Z-octadecenoyl)-sn-glycero-3-phosphocholine + H2O = 1-hexadecanoyl-sn-glycero-3-phosphocholine + (9Z)-octadecenoate + H(+)</text>
        <dbReference type="Rhea" id="RHEA:38779"/>
        <dbReference type="ChEBI" id="CHEBI:15377"/>
        <dbReference type="ChEBI" id="CHEBI:15378"/>
        <dbReference type="ChEBI" id="CHEBI:30823"/>
        <dbReference type="ChEBI" id="CHEBI:72998"/>
        <dbReference type="ChEBI" id="CHEBI:73001"/>
    </reaction>
    <physiologicalReaction direction="left-to-right" evidence="30">
        <dbReference type="Rhea" id="RHEA:38780"/>
    </physiologicalReaction>
</comment>
<dbReference type="PANTHER" id="PTHR24139:SF34">
    <property type="entry name" value="85_88 KDA CALCIUM-INDEPENDENT PHOSPHOLIPASE A2"/>
    <property type="match status" value="1"/>
</dbReference>
<comment type="catalytic activity">
    <reaction evidence="38">
        <text>1',3'-bis-[1,2-di-(9Z,12Z-octadecadienoyl)-sn-glycero-3-phospho]-glycerol + H2O = 1'-[1,2-di-(9Z,12Z-octadecadienoyl)-sn-glycero-3-phospho]-3'-[1-(9Z,12Z-octadecadienoyl)-sn-glycero-3-phospho]-glycerol + (9Z,12Z)-octadecadienoate + H(+)</text>
        <dbReference type="Rhea" id="RHEA:52812"/>
        <dbReference type="ChEBI" id="CHEBI:15377"/>
        <dbReference type="ChEBI" id="CHEBI:15378"/>
        <dbReference type="ChEBI" id="CHEBI:30245"/>
        <dbReference type="ChEBI" id="CHEBI:83580"/>
        <dbReference type="ChEBI" id="CHEBI:83581"/>
    </reaction>
    <physiologicalReaction direction="right-to-left" evidence="38">
        <dbReference type="Rhea" id="RHEA:52814"/>
    </physiologicalReaction>
</comment>
<evidence type="ECO:0000313" key="51">
    <source>
        <dbReference type="Proteomes" id="UP000694387"/>
    </source>
</evidence>
<dbReference type="GO" id="GO:0005886">
    <property type="term" value="C:plasma membrane"/>
    <property type="evidence" value="ECO:0007669"/>
    <property type="project" value="UniProtKB-SubCell"/>
</dbReference>
<evidence type="ECO:0000256" key="2">
    <source>
        <dbReference type="ARBA" id="ARBA00004236"/>
    </source>
</evidence>
<dbReference type="GO" id="GO:2000304">
    <property type="term" value="P:positive regulation of ceramide biosynthetic process"/>
    <property type="evidence" value="ECO:0007669"/>
    <property type="project" value="TreeGrafter"/>
</dbReference>
<comment type="catalytic activity">
    <reaction evidence="28">
        <text>1-hexadecanoyl-2-(5Z,8Z,11Z,14Z-eicosatetraenoyl)-sn-glycero-3-phosphoethanolamine + H2O = 1-hexadecanoyl-sn-glycero-3-phosphoethanolamine + (5Z,8Z,11Z,14Z)-eicosatetraenoate + H(+)</text>
        <dbReference type="Rhea" id="RHEA:40431"/>
        <dbReference type="ChEBI" id="CHEBI:15377"/>
        <dbReference type="ChEBI" id="CHEBI:15378"/>
        <dbReference type="ChEBI" id="CHEBI:32395"/>
        <dbReference type="ChEBI" id="CHEBI:73004"/>
        <dbReference type="ChEBI" id="CHEBI:73009"/>
    </reaction>
    <physiologicalReaction direction="left-to-right" evidence="28">
        <dbReference type="Rhea" id="RHEA:40432"/>
    </physiologicalReaction>
</comment>
<comment type="catalytic activity">
    <reaction evidence="39">
        <text>2-(5Z,8Z,11Z,14Z)-eicosatetraenoyl-sn-glycero-3-phosphocholine + H2O = sn-glycerol 3-phosphocholine + (5Z,8Z,11Z,14Z)-eicosatetraenoate + H(+)</text>
        <dbReference type="Rhea" id="RHEA:40827"/>
        <dbReference type="ChEBI" id="CHEBI:15377"/>
        <dbReference type="ChEBI" id="CHEBI:15378"/>
        <dbReference type="ChEBI" id="CHEBI:16870"/>
        <dbReference type="ChEBI" id="CHEBI:32395"/>
        <dbReference type="ChEBI" id="CHEBI:76079"/>
    </reaction>
    <physiologicalReaction direction="left-to-right" evidence="39">
        <dbReference type="Rhea" id="RHEA:40828"/>
    </physiologicalReaction>
</comment>
<evidence type="ECO:0000259" key="49">
    <source>
        <dbReference type="PROSITE" id="PS51635"/>
    </source>
</evidence>
<gene>
    <name evidence="50" type="primary">PLA2G6</name>
</gene>
<dbReference type="InterPro" id="IPR036770">
    <property type="entry name" value="Ankyrin_rpt-contain_sf"/>
</dbReference>
<proteinExistence type="predicted"/>
<feature type="active site" description="Nucleophile" evidence="47">
    <location>
        <position position="878"/>
    </location>
</feature>
<evidence type="ECO:0000256" key="42">
    <source>
        <dbReference type="ARBA" id="ARBA00078895"/>
    </source>
</evidence>
<reference evidence="50" key="3">
    <citation type="submission" date="2025-09" db="UniProtKB">
        <authorList>
            <consortium name="Ensembl"/>
        </authorList>
    </citation>
    <scope>IDENTIFICATION</scope>
</reference>
<evidence type="ECO:0000256" key="5">
    <source>
        <dbReference type="ARBA" id="ARBA00013278"/>
    </source>
</evidence>
<dbReference type="InterPro" id="IPR002641">
    <property type="entry name" value="PNPLA_dom"/>
</dbReference>
<comment type="catalytic activity">
    <reaction evidence="36">
        <text>1,2-dihexadecanoyl-sn-glycero-3-phosphate + H2O = 1-hexadecanoyl-sn-glycero-3-phosphate + hexadecanoate + H(+)</text>
        <dbReference type="Rhea" id="RHEA:63304"/>
        <dbReference type="ChEBI" id="CHEBI:7896"/>
        <dbReference type="ChEBI" id="CHEBI:15377"/>
        <dbReference type="ChEBI" id="CHEBI:15378"/>
        <dbReference type="ChEBI" id="CHEBI:57518"/>
        <dbReference type="ChEBI" id="CHEBI:72859"/>
    </reaction>
    <physiologicalReaction direction="left-to-right" evidence="36">
        <dbReference type="Rhea" id="RHEA:63305"/>
    </physiologicalReaction>
</comment>
<dbReference type="InterPro" id="IPR016035">
    <property type="entry name" value="Acyl_Trfase/lysoPLipase"/>
</dbReference>
<evidence type="ECO:0000256" key="22">
    <source>
        <dbReference type="ARBA" id="ARBA00038848"/>
    </source>
</evidence>
<evidence type="ECO:0000256" key="7">
    <source>
        <dbReference type="ARBA" id="ARBA00022490"/>
    </source>
</evidence>
<dbReference type="PANTHER" id="PTHR24139">
    <property type="entry name" value="CALCIUM-INDEPENDENT PHOSPHOLIPASE A2"/>
    <property type="match status" value="1"/>
</dbReference>
<dbReference type="Pfam" id="PF01734">
    <property type="entry name" value="Patatin"/>
    <property type="match status" value="1"/>
</dbReference>
<feature type="domain" description="PNPLA" evidence="49">
    <location>
        <begin position="840"/>
        <end position="1024"/>
    </location>
</feature>
<evidence type="ECO:0000256" key="3">
    <source>
        <dbReference type="ARBA" id="ARBA00004496"/>
    </source>
</evidence>
<evidence type="ECO:0000256" key="14">
    <source>
        <dbReference type="ARBA" id="ARBA00023128"/>
    </source>
</evidence>
<keyword evidence="8" id="KW-0812">Transmembrane</keyword>
<comment type="catalytic activity">
    <reaction evidence="26">
        <text>1-hexadecanoyl-2-(5Z,8Z,11Z,14Z-eicosatetraenoyl)-sn-glycero-3-phosphocholine + H2O = 1-hexadecanoyl-sn-glycero-3-phosphocholine + (5Z,8Z,11Z,14Z)-eicosatetraenoate + H(+)</text>
        <dbReference type="Rhea" id="RHEA:40427"/>
        <dbReference type="ChEBI" id="CHEBI:15377"/>
        <dbReference type="ChEBI" id="CHEBI:15378"/>
        <dbReference type="ChEBI" id="CHEBI:32395"/>
        <dbReference type="ChEBI" id="CHEBI:72998"/>
        <dbReference type="ChEBI" id="CHEBI:73003"/>
    </reaction>
    <physiologicalReaction direction="left-to-right" evidence="26">
        <dbReference type="Rhea" id="RHEA:40428"/>
    </physiologicalReaction>
</comment>
<dbReference type="Gene3D" id="3.40.1090.10">
    <property type="entry name" value="Cytosolic phospholipase A2 catalytic domain"/>
    <property type="match status" value="1"/>
</dbReference>
<evidence type="ECO:0000256" key="24">
    <source>
        <dbReference type="ARBA" id="ARBA00048049"/>
    </source>
</evidence>
<feature type="short sequence motif" description="GXGXXG" evidence="47">
    <location>
        <begin position="844"/>
        <end position="849"/>
    </location>
</feature>
<keyword evidence="47" id="KW-0442">Lipid degradation</keyword>
<evidence type="ECO:0000256" key="15">
    <source>
        <dbReference type="ARBA" id="ARBA00023136"/>
    </source>
</evidence>
<feature type="region of interest" description="Disordered" evidence="48">
    <location>
        <begin position="170"/>
        <end position="226"/>
    </location>
</feature>
<keyword evidence="11" id="KW-1133">Transmembrane helix</keyword>
<dbReference type="GO" id="GO:0005739">
    <property type="term" value="C:mitochondrion"/>
    <property type="evidence" value="ECO:0007669"/>
    <property type="project" value="UniProtKB-SubCell"/>
</dbReference>
<sequence length="1165" mass="126732">MVAPSTPSTDVAHQAQHIFPMRLDTAPESFSTQHGFPVSLDTTSESFSTQPSRVGLRGGNRWPSPVLHGGLEAHPLSWLASQYFQALGRLRTCSPLLCPFSSSSSHGPLNRTLMSAEAAMLAQECPSSAKPGNHGGKATGRGHFLISSSFRCRGLHAKGPVLLRAAAAPGGGTSGWRQGPARPPCSAPEAAKQLFTGGGGLEPRSPDPQLGSPVPAATTRPPAPQPRFFPLPGRPADSSGGVENKLRLGEEQLPGPVCSHKPSSIAPTPAPRADILQMAHPPARAPLRLLSHFASSVRTQGKNVFSWALAASACGASSLLAAGQSRENTAHGEAGVRGPSSGSATYSSALCDFRSLQAQNREQRRWGAIWVSVQEPAAPGEVGMGDRAQLTRDPVFFQTEGEGGGASAPAPRKMQFFGRLVNTLNSVSNLFSNPFRVKEVAVADYSSSNRVREEGQLILFQNTLHRTWDCVLVNPRNSKSGFRLFQLEVEADALVNFQQYSSLLPPFYESSSQVLHAEVLQQLSDLIRNHPSWSVAHLAVELGIRECFHHSRVISCANSVENEGGCTPLHLACRKGDGEILVELVQYCHAQMDVTDNSGETAFHYAVRGDNSQVLQLLGKNASAGLNQANNQGQTPLHLACQLGKQEMVRVLLLCNARCNIMGPGGCPIHTAMKFSQKGCAEMIISMDSNQIHSKDPHYGASPLHWAKNAEMARMLLKRGCDVNNTSSAGNTALHVAVMRNRFDCVMVLLTHGAHADARGEHGNTPLHLAMSKDNVEMVKALIVFGAEVDTPNDSGETPALLASKISKQLQDLMHISRARKPTFILSSMRDEKRTHDHLLCLDGGGVKGLVIIQLLIAIEKASGIATKDLFDWVAGTSTGGILALAILHSKSMAYMRCLYFRMKDEVFRGSRPYESGPLEEFLKREFGEHTKMTDVKKPKVMLTGTLSDRQPAELHLFRNYEAPECVREPRFSQNINLKPPTQPSDQLVWRAARSSGAAPTYFRPNGRFLDGGLLANNPTLDAMTEIHEYNQDLIRKGQDSKVKKLSVVVSLGTGRSPQVPVTCVDVFRPSNPWELAKTVFGAKELGKMVVDCCTDPDGRAVDRARAWCEMVGIQYFRLNPQLGTDIMLDEINDSVLVNALWETEVYIYEHREQFQKLIQLLLSP</sequence>
<evidence type="ECO:0000256" key="1">
    <source>
        <dbReference type="ARBA" id="ARBA00004173"/>
    </source>
</evidence>
<evidence type="ECO:0000256" key="13">
    <source>
        <dbReference type="ARBA" id="ARBA00023098"/>
    </source>
</evidence>
<comment type="catalytic activity">
    <reaction evidence="33">
        <text>1'-[1,2-di-(9Z-octadecenoyl)-sn-glycero-3-phospho]-3'-[1-(9Z-octadecenoyl)-sn-glycero-3-phospho]-glycerol + H2O = 1',3'-bis-[1-(9Z-octadecenoyl)-sn-glycero-3-phospho]-glycerol + (9Z)-octadecenoate + H(+)</text>
        <dbReference type="Rhea" id="RHEA:40467"/>
        <dbReference type="ChEBI" id="CHEBI:15377"/>
        <dbReference type="ChEBI" id="CHEBI:15378"/>
        <dbReference type="ChEBI" id="CHEBI:30823"/>
        <dbReference type="ChEBI" id="CHEBI:77256"/>
        <dbReference type="ChEBI" id="CHEBI:77259"/>
    </reaction>
    <physiologicalReaction direction="left-to-right" evidence="33">
        <dbReference type="Rhea" id="RHEA:40468"/>
    </physiologicalReaction>
</comment>
<evidence type="ECO:0000256" key="18">
    <source>
        <dbReference type="ARBA" id="ARBA00023408"/>
    </source>
</evidence>
<dbReference type="GO" id="GO:0031143">
    <property type="term" value="C:pseudopodium"/>
    <property type="evidence" value="ECO:0007669"/>
    <property type="project" value="UniProtKB-SubCell"/>
</dbReference>
<evidence type="ECO:0000256" key="37">
    <source>
        <dbReference type="ARBA" id="ARBA00052553"/>
    </source>
</evidence>
<evidence type="ECO:0000256" key="9">
    <source>
        <dbReference type="ARBA" id="ARBA00022737"/>
    </source>
</evidence>
<evidence type="ECO:0000256" key="44">
    <source>
        <dbReference type="ARBA" id="ARBA00080530"/>
    </source>
</evidence>
<comment type="catalytic activity">
    <reaction evidence="27">
        <text>a 1-acyl-sn-glycero-3-phosphocholine + H2O = sn-glycerol 3-phosphocholine + a fatty acid + H(+)</text>
        <dbReference type="Rhea" id="RHEA:15177"/>
        <dbReference type="ChEBI" id="CHEBI:15377"/>
        <dbReference type="ChEBI" id="CHEBI:15378"/>
        <dbReference type="ChEBI" id="CHEBI:16870"/>
        <dbReference type="ChEBI" id="CHEBI:28868"/>
        <dbReference type="ChEBI" id="CHEBI:58168"/>
        <dbReference type="EC" id="3.1.1.5"/>
    </reaction>
    <physiologicalReaction direction="left-to-right" evidence="27">
        <dbReference type="Rhea" id="RHEA:15178"/>
    </physiologicalReaction>
</comment>
<feature type="short sequence motif" description="GXSXG" evidence="47">
    <location>
        <begin position="876"/>
        <end position="880"/>
    </location>
</feature>
<comment type="catalytic activity">
    <reaction evidence="25">
        <text>1,2-dihexadecanoyl-sn-glycero-3-phosphocholine + H2O = 1-hexadecanoyl-sn-glycero-3-phosphocholine + hexadecanoate + H(+)</text>
        <dbReference type="Rhea" id="RHEA:41223"/>
        <dbReference type="ChEBI" id="CHEBI:7896"/>
        <dbReference type="ChEBI" id="CHEBI:15377"/>
        <dbReference type="ChEBI" id="CHEBI:15378"/>
        <dbReference type="ChEBI" id="CHEBI:72998"/>
        <dbReference type="ChEBI" id="CHEBI:72999"/>
    </reaction>
    <physiologicalReaction direction="left-to-right" evidence="25">
        <dbReference type="Rhea" id="RHEA:41224"/>
    </physiologicalReaction>
</comment>
<keyword evidence="6" id="KW-1003">Cell membrane</keyword>
<evidence type="ECO:0000256" key="19">
    <source>
        <dbReference type="ARBA" id="ARBA00023422"/>
    </source>
</evidence>
<evidence type="ECO:0000256" key="12">
    <source>
        <dbReference type="ARBA" id="ARBA00023043"/>
    </source>
</evidence>
<evidence type="ECO:0000256" key="11">
    <source>
        <dbReference type="ARBA" id="ARBA00022989"/>
    </source>
</evidence>
<dbReference type="Pfam" id="PF12796">
    <property type="entry name" value="Ank_2"/>
    <property type="match status" value="2"/>
</dbReference>
<comment type="catalytic activity">
    <reaction evidence="24">
        <text>a 1-O-alkyl-2-acyl-sn-glycero-3-phosphocholine + H2O = a 1-O-alkyl-sn-glycero-3-phosphocholine + a fatty acid + H(+)</text>
        <dbReference type="Rhea" id="RHEA:36231"/>
        <dbReference type="ChEBI" id="CHEBI:15377"/>
        <dbReference type="ChEBI" id="CHEBI:15378"/>
        <dbReference type="ChEBI" id="CHEBI:28868"/>
        <dbReference type="ChEBI" id="CHEBI:30909"/>
        <dbReference type="ChEBI" id="CHEBI:36702"/>
        <dbReference type="EC" id="3.1.1.4"/>
    </reaction>
    <physiologicalReaction direction="left-to-right" evidence="24">
        <dbReference type="Rhea" id="RHEA:36232"/>
    </physiologicalReaction>
</comment>
<keyword evidence="51" id="KW-1185">Reference proteome</keyword>
<evidence type="ECO:0000256" key="46">
    <source>
        <dbReference type="PROSITE-ProRule" id="PRU00023"/>
    </source>
</evidence>
<evidence type="ECO:0000256" key="16">
    <source>
        <dbReference type="ARBA" id="ARBA00023264"/>
    </source>
</evidence>
<evidence type="ECO:0000256" key="20">
    <source>
        <dbReference type="ARBA" id="ARBA00023721"/>
    </source>
</evidence>
<evidence type="ECO:0000256" key="33">
    <source>
        <dbReference type="ARBA" id="ARBA00050571"/>
    </source>
</evidence>
<evidence type="ECO:0000256" key="35">
    <source>
        <dbReference type="ARBA" id="ARBA00052127"/>
    </source>
</evidence>
<evidence type="ECO:0000256" key="28">
    <source>
        <dbReference type="ARBA" id="ARBA00048541"/>
    </source>
</evidence>
<evidence type="ECO:0000313" key="50">
    <source>
        <dbReference type="Ensembl" id="ENSEASP00005046052.1"/>
    </source>
</evidence>
<evidence type="ECO:0000256" key="47">
    <source>
        <dbReference type="PROSITE-ProRule" id="PRU01161"/>
    </source>
</evidence>
<evidence type="ECO:0000256" key="36">
    <source>
        <dbReference type="ARBA" id="ARBA00052243"/>
    </source>
</evidence>